<evidence type="ECO:0008006" key="3">
    <source>
        <dbReference type="Google" id="ProtNLM"/>
    </source>
</evidence>
<gene>
    <name evidence="1" type="ORF">GCM10011398_06090</name>
</gene>
<accession>A0A917H299</accession>
<dbReference type="Proteomes" id="UP000622860">
    <property type="component" value="Unassembled WGS sequence"/>
</dbReference>
<organism evidence="1 2">
    <name type="scientific">Virgibacillus oceani</name>
    <dbReference type="NCBI Taxonomy" id="1479511"/>
    <lineage>
        <taxon>Bacteria</taxon>
        <taxon>Bacillati</taxon>
        <taxon>Bacillota</taxon>
        <taxon>Bacilli</taxon>
        <taxon>Bacillales</taxon>
        <taxon>Bacillaceae</taxon>
        <taxon>Virgibacillus</taxon>
    </lineage>
</organism>
<dbReference type="PROSITE" id="PS51257">
    <property type="entry name" value="PROKAR_LIPOPROTEIN"/>
    <property type="match status" value="1"/>
</dbReference>
<comment type="caution">
    <text evidence="1">The sequence shown here is derived from an EMBL/GenBank/DDBJ whole genome shotgun (WGS) entry which is preliminary data.</text>
</comment>
<dbReference type="EMBL" id="BMFR01000001">
    <property type="protein sequence ID" value="GGG65219.1"/>
    <property type="molecule type" value="Genomic_DNA"/>
</dbReference>
<proteinExistence type="predicted"/>
<name>A0A917H299_9BACI</name>
<protein>
    <recommendedName>
        <fullName evidence="3">ABC transporter periplasmic binding protein yphF</fullName>
    </recommendedName>
</protein>
<reference evidence="1" key="1">
    <citation type="journal article" date="2014" name="Int. J. Syst. Evol. Microbiol.">
        <title>Complete genome sequence of Corynebacterium casei LMG S-19264T (=DSM 44701T), isolated from a smear-ripened cheese.</title>
        <authorList>
            <consortium name="US DOE Joint Genome Institute (JGI-PGF)"/>
            <person name="Walter F."/>
            <person name="Albersmeier A."/>
            <person name="Kalinowski J."/>
            <person name="Ruckert C."/>
        </authorList>
    </citation>
    <scope>NUCLEOTIDE SEQUENCE</scope>
    <source>
        <strain evidence="1">CGMCC 1.12754</strain>
    </source>
</reference>
<evidence type="ECO:0000313" key="1">
    <source>
        <dbReference type="EMBL" id="GGG65219.1"/>
    </source>
</evidence>
<dbReference type="RefSeq" id="WP_188453854.1">
    <property type="nucleotide sequence ID" value="NZ_BMFR01000001.1"/>
</dbReference>
<evidence type="ECO:0000313" key="2">
    <source>
        <dbReference type="Proteomes" id="UP000622860"/>
    </source>
</evidence>
<keyword evidence="2" id="KW-1185">Reference proteome</keyword>
<reference evidence="1" key="2">
    <citation type="submission" date="2020-09" db="EMBL/GenBank/DDBJ databases">
        <authorList>
            <person name="Sun Q."/>
            <person name="Zhou Y."/>
        </authorList>
    </citation>
    <scope>NUCLEOTIDE SEQUENCE</scope>
    <source>
        <strain evidence="1">CGMCC 1.12754</strain>
    </source>
</reference>
<dbReference type="AlphaFoldDB" id="A0A917H299"/>
<sequence length="242" mass="27920">MNRTYTRAFGVLLLMILLSGCLYPDNELAKNQVPNEAQLELVQAAVDNYREETNGLVPIKTKPMDTPIFQKYLIDFSALKEKHQLAEIPGNAYENGGVYQYTLITPEDNPRVKLIDLRITEAIREVSVKLQIYRNEHLYPPFGDPIVKGIYKLNYKELGLEHEPYVVSPYSGDNLPIIMTTDGELYVDYRNDLYDAIKDYDHNYKKGDDIRYLLAENTPFVPVYSLPYTIRDGEPVFLNKNK</sequence>